<keyword evidence="4" id="KW-0413">Isomerase</keyword>
<accession>A0A0F8RTD0</accession>
<evidence type="ECO:0000256" key="3">
    <source>
        <dbReference type="ARBA" id="ARBA00022842"/>
    </source>
</evidence>
<feature type="non-terminal residue" evidence="6">
    <location>
        <position position="113"/>
    </location>
</feature>
<sequence length="113" mass="12609">MLSFAVRHIGANAGIVITASHNPPEYNGYKAYWNDGGQLVPEIAHRVIDKVNDIKEFSSIKTMDENEALEKGLLNIIGKEIDDIYIEKVKSLSIRDDIDKDIKIVYTPLHGTG</sequence>
<keyword evidence="2" id="KW-0479">Metal-binding</keyword>
<dbReference type="EMBL" id="JJQO01000173">
    <property type="protein sequence ID" value="KKH64089.1"/>
    <property type="molecule type" value="Genomic_DNA"/>
</dbReference>
<evidence type="ECO:0000313" key="6">
    <source>
        <dbReference type="EMBL" id="KKH64089.1"/>
    </source>
</evidence>
<reference evidence="6 7" key="1">
    <citation type="journal article" date="2015" name="ISME J.">
        <title>Genomic and phenotypic differentiation among Methanosarcina mazei populations from Columbia River sediment.</title>
        <authorList>
            <person name="Youngblut N.D."/>
            <person name="Wirth J.S."/>
            <person name="Henriksen J.R."/>
            <person name="Smith M."/>
            <person name="Simon H."/>
            <person name="Metcalf W.W."/>
            <person name="Whitaker R.J."/>
        </authorList>
    </citation>
    <scope>NUCLEOTIDE SEQUENCE [LARGE SCALE GENOMIC DNA]</scope>
    <source>
        <strain evidence="6 7">1.H.A.2.7</strain>
    </source>
</reference>
<feature type="domain" description="Alpha-D-phosphohexomutase alpha/beta/alpha" evidence="5">
    <location>
        <begin position="1"/>
        <end position="56"/>
    </location>
</feature>
<dbReference type="SUPFAM" id="SSF53738">
    <property type="entry name" value="Phosphoglucomutase, first 3 domains"/>
    <property type="match status" value="1"/>
</dbReference>
<evidence type="ECO:0000313" key="7">
    <source>
        <dbReference type="Proteomes" id="UP000034692"/>
    </source>
</evidence>
<evidence type="ECO:0000256" key="1">
    <source>
        <dbReference type="ARBA" id="ARBA00010231"/>
    </source>
</evidence>
<dbReference type="Gene3D" id="3.40.120.10">
    <property type="entry name" value="Alpha-D-Glucose-1,6-Bisphosphate, subunit A, domain 3"/>
    <property type="match status" value="1"/>
</dbReference>
<dbReference type="InterPro" id="IPR016066">
    <property type="entry name" value="A-D-PHexomutase_CS"/>
</dbReference>
<dbReference type="PROSITE" id="PS00710">
    <property type="entry name" value="PGM_PMM"/>
    <property type="match status" value="1"/>
</dbReference>
<evidence type="ECO:0000259" key="5">
    <source>
        <dbReference type="Pfam" id="PF02878"/>
    </source>
</evidence>
<dbReference type="PANTHER" id="PTHR45745:SF1">
    <property type="entry name" value="PHOSPHOGLUCOMUTASE 2B-RELATED"/>
    <property type="match status" value="1"/>
</dbReference>
<dbReference type="Pfam" id="PF02878">
    <property type="entry name" value="PGM_PMM_I"/>
    <property type="match status" value="1"/>
</dbReference>
<dbReference type="PANTHER" id="PTHR45745">
    <property type="entry name" value="PHOSPHOMANNOMUTASE 45A"/>
    <property type="match status" value="1"/>
</dbReference>
<dbReference type="InterPro" id="IPR016055">
    <property type="entry name" value="A-D-PHexomutase_a/b/a-I/II/III"/>
</dbReference>
<dbReference type="PRINTS" id="PR00509">
    <property type="entry name" value="PGMPMM"/>
</dbReference>
<dbReference type="InterPro" id="IPR005844">
    <property type="entry name" value="A-D-PHexomutase_a/b/a-I"/>
</dbReference>
<proteinExistence type="inferred from homology"/>
<evidence type="ECO:0000256" key="2">
    <source>
        <dbReference type="ARBA" id="ARBA00022723"/>
    </source>
</evidence>
<dbReference type="InterPro" id="IPR005841">
    <property type="entry name" value="Alpha-D-phosphohexomutase_SF"/>
</dbReference>
<evidence type="ECO:0000256" key="4">
    <source>
        <dbReference type="ARBA" id="ARBA00023235"/>
    </source>
</evidence>
<gene>
    <name evidence="6" type="ORF">DU75_20555</name>
</gene>
<organism evidence="6 7">
    <name type="scientific">Methanosarcina mazei</name>
    <name type="common">Methanosarcina frisia</name>
    <dbReference type="NCBI Taxonomy" id="2209"/>
    <lineage>
        <taxon>Archaea</taxon>
        <taxon>Methanobacteriati</taxon>
        <taxon>Methanobacteriota</taxon>
        <taxon>Stenosarchaea group</taxon>
        <taxon>Methanomicrobia</taxon>
        <taxon>Methanosarcinales</taxon>
        <taxon>Methanosarcinaceae</taxon>
        <taxon>Methanosarcina</taxon>
    </lineage>
</organism>
<comment type="caution">
    <text evidence="6">The sequence shown here is derived from an EMBL/GenBank/DDBJ whole genome shotgun (WGS) entry which is preliminary data.</text>
</comment>
<dbReference type="Proteomes" id="UP000034692">
    <property type="component" value="Unassembled WGS sequence"/>
</dbReference>
<dbReference type="GO" id="GO:0005975">
    <property type="term" value="P:carbohydrate metabolic process"/>
    <property type="evidence" value="ECO:0007669"/>
    <property type="project" value="InterPro"/>
</dbReference>
<comment type="similarity">
    <text evidence="1">Belongs to the phosphohexose mutase family.</text>
</comment>
<name>A0A0F8RTD0_METMZ</name>
<dbReference type="AlphaFoldDB" id="A0A0F8RTD0"/>
<dbReference type="GO" id="GO:0006166">
    <property type="term" value="P:purine ribonucleoside salvage"/>
    <property type="evidence" value="ECO:0007669"/>
    <property type="project" value="TreeGrafter"/>
</dbReference>
<keyword evidence="3" id="KW-0460">Magnesium</keyword>
<protein>
    <recommendedName>
        <fullName evidence="5">Alpha-D-phosphohexomutase alpha/beta/alpha domain-containing protein</fullName>
    </recommendedName>
</protein>
<dbReference type="GO" id="GO:0000287">
    <property type="term" value="F:magnesium ion binding"/>
    <property type="evidence" value="ECO:0007669"/>
    <property type="project" value="InterPro"/>
</dbReference>
<dbReference type="GO" id="GO:0008973">
    <property type="term" value="F:phosphopentomutase activity"/>
    <property type="evidence" value="ECO:0007669"/>
    <property type="project" value="TreeGrafter"/>
</dbReference>